<evidence type="ECO:0000256" key="1">
    <source>
        <dbReference type="ARBA" id="ARBA00009856"/>
    </source>
</evidence>
<proteinExistence type="inferred from homology"/>
<accession>A0A915ZUM6</accession>
<dbReference type="PANTHER" id="PTHR28626:SF3">
    <property type="entry name" value="SRR1-LIKE PROTEIN"/>
    <property type="match status" value="1"/>
</dbReference>
<protein>
    <recommendedName>
        <fullName evidence="2">SRR1-like domain-containing protein</fullName>
    </recommendedName>
</protein>
<dbReference type="GO" id="GO:0005634">
    <property type="term" value="C:nucleus"/>
    <property type="evidence" value="ECO:0007669"/>
    <property type="project" value="TreeGrafter"/>
</dbReference>
<organism evidence="3 4">
    <name type="scientific">Rhizophagus irregularis</name>
    <dbReference type="NCBI Taxonomy" id="588596"/>
    <lineage>
        <taxon>Eukaryota</taxon>
        <taxon>Fungi</taxon>
        <taxon>Fungi incertae sedis</taxon>
        <taxon>Mucoromycota</taxon>
        <taxon>Glomeromycotina</taxon>
        <taxon>Glomeromycetes</taxon>
        <taxon>Glomerales</taxon>
        <taxon>Glomeraceae</taxon>
        <taxon>Rhizophagus</taxon>
    </lineage>
</organism>
<dbReference type="Proteomes" id="UP000684084">
    <property type="component" value="Unassembled WGS sequence"/>
</dbReference>
<sequence length="391" mass="45943">MLQRFRSLNLIELSLEHCDVKKIVIKGEQKRKERMKLMSKLTTRKERDKKMGESCTIMLSLSIKLADLLTQKSFFSKRPKIYISKNQVIIISYFLKTLNHYINFDDFRILVRMDDILNDKHNVFKYRNLKSQRSKKNRRGKNKWILKEKTAVDFISYIEEKRQTLLQSDFFQEVQETINNKLFSPHRPKIVDIVCYGIGSIEKSIISQYQFALVLILRDLFEITGKAYAYDPVSTPIDLEILLHYEINTINANEKAKRPITNQTLFYMPHCPLGLYNNVIASNWERNKLEKIILVGNRLDFYDETMSTTLLNRKAPYISSALTIIQSVPFPSIYLSPKYDDNLSINMPTGTFDNLCWQWFPIDGELEKLDGDIEFWGSKTTLEETEDLEII</sequence>
<dbReference type="AlphaFoldDB" id="A0A915ZUM6"/>
<feature type="domain" description="SRR1-like" evidence="2">
    <location>
        <begin position="176"/>
        <end position="359"/>
    </location>
</feature>
<dbReference type="Pfam" id="PF07985">
    <property type="entry name" value="SRR1"/>
    <property type="match status" value="1"/>
</dbReference>
<name>A0A915ZUM6_9GLOM</name>
<reference evidence="3" key="1">
    <citation type="submission" date="2020-05" db="EMBL/GenBank/DDBJ databases">
        <authorList>
            <person name="Rincon C."/>
            <person name="Sanders R I."/>
            <person name="Robbins C."/>
            <person name="Chaturvedi A."/>
        </authorList>
    </citation>
    <scope>NUCLEOTIDE SEQUENCE</scope>
    <source>
        <strain evidence="3">CHB12</strain>
    </source>
</reference>
<evidence type="ECO:0000259" key="2">
    <source>
        <dbReference type="Pfam" id="PF07985"/>
    </source>
</evidence>
<comment type="similarity">
    <text evidence="1">Belongs to the SRR1 family.</text>
</comment>
<dbReference type="EMBL" id="CAGKOT010000072">
    <property type="protein sequence ID" value="CAB5391418.1"/>
    <property type="molecule type" value="Genomic_DNA"/>
</dbReference>
<dbReference type="GO" id="GO:0005737">
    <property type="term" value="C:cytoplasm"/>
    <property type="evidence" value="ECO:0007669"/>
    <property type="project" value="TreeGrafter"/>
</dbReference>
<dbReference type="VEuPathDB" id="FungiDB:RhiirFUN_013589"/>
<dbReference type="InterPro" id="IPR012942">
    <property type="entry name" value="SRR1-like"/>
</dbReference>
<evidence type="ECO:0000313" key="3">
    <source>
        <dbReference type="EMBL" id="CAB5391418.1"/>
    </source>
</evidence>
<dbReference type="OrthoDB" id="551431at2759"/>
<dbReference type="InterPro" id="IPR040044">
    <property type="entry name" value="SRR1L"/>
</dbReference>
<comment type="caution">
    <text evidence="3">The sequence shown here is derived from an EMBL/GenBank/DDBJ whole genome shotgun (WGS) entry which is preliminary data.</text>
</comment>
<dbReference type="PANTHER" id="PTHR28626">
    <property type="entry name" value="SRR1-LIKE PROTEIN"/>
    <property type="match status" value="1"/>
</dbReference>
<gene>
    <name evidence="3" type="ORF">CHRIB12_LOCUS21956</name>
</gene>
<evidence type="ECO:0000313" key="4">
    <source>
        <dbReference type="Proteomes" id="UP000684084"/>
    </source>
</evidence>